<dbReference type="RefSeq" id="WP_073606188.1">
    <property type="nucleotide sequence ID" value="NZ_FQXZ01000065.1"/>
</dbReference>
<evidence type="ECO:0000313" key="4">
    <source>
        <dbReference type="Proteomes" id="UP000184608"/>
    </source>
</evidence>
<evidence type="ECO:0000256" key="2">
    <source>
        <dbReference type="SAM" id="Phobius"/>
    </source>
</evidence>
<dbReference type="EMBL" id="FQXZ01000065">
    <property type="protein sequence ID" value="SHI94700.1"/>
    <property type="molecule type" value="Genomic_DNA"/>
</dbReference>
<sequence length="90" mass="9241">MSFLDDLGNFGSGLLDSVGEGFDNLVDAATKPTQSVNSKTAPQTMQQADDNGNAVTASQVQPNTDKTLLYVGGGVGVCLILGIIVLAVKK</sequence>
<accession>A0A1M6FAJ1</accession>
<dbReference type="STRING" id="1216006.VA7868_04609"/>
<gene>
    <name evidence="3" type="ORF">VA7868_04609</name>
</gene>
<keyword evidence="2" id="KW-1133">Transmembrane helix</keyword>
<organism evidence="3 4">
    <name type="scientific">Vibrio aerogenes CECT 7868</name>
    <dbReference type="NCBI Taxonomy" id="1216006"/>
    <lineage>
        <taxon>Bacteria</taxon>
        <taxon>Pseudomonadati</taxon>
        <taxon>Pseudomonadota</taxon>
        <taxon>Gammaproteobacteria</taxon>
        <taxon>Vibrionales</taxon>
        <taxon>Vibrionaceae</taxon>
        <taxon>Vibrio</taxon>
    </lineage>
</organism>
<evidence type="ECO:0000313" key="3">
    <source>
        <dbReference type="EMBL" id="SHI94700.1"/>
    </source>
</evidence>
<dbReference type="Proteomes" id="UP000184608">
    <property type="component" value="Unassembled WGS sequence"/>
</dbReference>
<feature type="transmembrane region" description="Helical" evidence="2">
    <location>
        <begin position="68"/>
        <end position="88"/>
    </location>
</feature>
<dbReference type="AlphaFoldDB" id="A0A1M6FAJ1"/>
<feature type="region of interest" description="Disordered" evidence="1">
    <location>
        <begin position="32"/>
        <end position="57"/>
    </location>
</feature>
<dbReference type="OrthoDB" id="5879439at2"/>
<keyword evidence="2" id="KW-0472">Membrane</keyword>
<keyword evidence="2" id="KW-0812">Transmembrane</keyword>
<keyword evidence="4" id="KW-1185">Reference proteome</keyword>
<proteinExistence type="predicted"/>
<reference evidence="3 4" key="1">
    <citation type="submission" date="2016-11" db="EMBL/GenBank/DDBJ databases">
        <authorList>
            <person name="Jaros S."/>
            <person name="Januszkiewicz K."/>
            <person name="Wedrychowicz H."/>
        </authorList>
    </citation>
    <scope>NUCLEOTIDE SEQUENCE [LARGE SCALE GENOMIC DNA]</scope>
    <source>
        <strain evidence="3 4">CECT 7868</strain>
    </source>
</reference>
<evidence type="ECO:0000256" key="1">
    <source>
        <dbReference type="SAM" id="MobiDB-lite"/>
    </source>
</evidence>
<name>A0A1M6FAJ1_9VIBR</name>
<protein>
    <submittedName>
        <fullName evidence="3">Uncharacterized protein</fullName>
    </submittedName>
</protein>